<evidence type="ECO:0000313" key="3">
    <source>
        <dbReference type="Proteomes" id="UP000252038"/>
    </source>
</evidence>
<organism evidence="2 3">
    <name type="scientific">Chromobacterium phragmitis</name>
    <dbReference type="NCBI Taxonomy" id="2202141"/>
    <lineage>
        <taxon>Bacteria</taxon>
        <taxon>Pseudomonadati</taxon>
        <taxon>Pseudomonadota</taxon>
        <taxon>Betaproteobacteria</taxon>
        <taxon>Neisseriales</taxon>
        <taxon>Chromobacteriaceae</taxon>
        <taxon>Chromobacterium</taxon>
    </lineage>
</organism>
<protein>
    <recommendedName>
        <fullName evidence="1">TnsA endonuclease N-terminal domain-containing protein</fullName>
    </recommendedName>
</protein>
<gene>
    <name evidence="2" type="ORF">DK843_14835</name>
</gene>
<reference evidence="2 3" key="1">
    <citation type="submission" date="2018-05" db="EMBL/GenBank/DDBJ databases">
        <title>Genome sequencing, assembly and analysis of the novel insecticidal bacterium, Chromobacterium phragmitis.</title>
        <authorList>
            <person name="Sparks M.E."/>
            <person name="Blackburn M.B."/>
            <person name="Gundersen-Rindal D.E."/>
        </authorList>
    </citation>
    <scope>NUCLEOTIDE SEQUENCE [LARGE SCALE GENOMIC DNA]</scope>
    <source>
        <strain evidence="2">IIBBL 274-1</strain>
    </source>
</reference>
<dbReference type="GO" id="GO:0003676">
    <property type="term" value="F:nucleic acid binding"/>
    <property type="evidence" value="ECO:0007669"/>
    <property type="project" value="InterPro"/>
</dbReference>
<dbReference type="EMBL" id="CP029554">
    <property type="protein sequence ID" value="AXE35466.1"/>
    <property type="molecule type" value="Genomic_DNA"/>
</dbReference>
<sequence>MRVRRVVTRRGRHIRGYFPSKKMKRMVAWESLLERDALLLLELSPGVVTYQEQPEELVYWDGEAMRAYIPDLRVSLNDERALLIEIKPSSELTRPQVKAKYRQIAEQLLAQGLDYRLLTDKEIQQEPQFSNLKQLLYRYNHPASPLPTRSQLAAAFYLTESLTLAQCLERFGSDVTDTLIAQARLYVDLTQPLAPTSFVQLPAGGDRHASVYF</sequence>
<dbReference type="KEGG" id="chrb:DK843_14835"/>
<dbReference type="Gene3D" id="3.40.1350.10">
    <property type="match status" value="1"/>
</dbReference>
<feature type="domain" description="TnsA endonuclease N-terminal" evidence="1">
    <location>
        <begin position="45"/>
        <end position="120"/>
    </location>
</feature>
<evidence type="ECO:0000313" key="2">
    <source>
        <dbReference type="EMBL" id="AXE35466.1"/>
    </source>
</evidence>
<accession>A0A344UJL8</accession>
<proteinExistence type="predicted"/>
<dbReference type="Proteomes" id="UP000252038">
    <property type="component" value="Chromosome"/>
</dbReference>
<dbReference type="InterPro" id="IPR011856">
    <property type="entry name" value="tRNA_endonuc-like_dom_sf"/>
</dbReference>
<dbReference type="InterPro" id="IPR014833">
    <property type="entry name" value="TnsA_N"/>
</dbReference>
<name>A0A344UJL8_9NEIS</name>
<dbReference type="Pfam" id="PF08722">
    <property type="entry name" value="Tn7_TnsA-like_N"/>
    <property type="match status" value="1"/>
</dbReference>
<evidence type="ECO:0000259" key="1">
    <source>
        <dbReference type="Pfam" id="PF08722"/>
    </source>
</evidence>
<dbReference type="RefSeq" id="WP_114073661.1">
    <property type="nucleotide sequence ID" value="NZ_CP029554.1"/>
</dbReference>
<dbReference type="AlphaFoldDB" id="A0A344UJL8"/>